<dbReference type="GeneID" id="63707713"/>
<evidence type="ECO:0000256" key="2">
    <source>
        <dbReference type="SAM" id="MobiDB-lite"/>
    </source>
</evidence>
<feature type="domain" description="PWI" evidence="3">
    <location>
        <begin position="12"/>
        <end position="111"/>
    </location>
</feature>
<feature type="compositionally biased region" description="Basic residues" evidence="2">
    <location>
        <begin position="335"/>
        <end position="351"/>
    </location>
</feature>
<gene>
    <name evidence="4" type="ORF">PGRI_047000</name>
</gene>
<dbReference type="Gene3D" id="1.20.1390.10">
    <property type="entry name" value="PWI domain"/>
    <property type="match status" value="1"/>
</dbReference>
<dbReference type="STRING" id="5078.A0A135LAB2"/>
<dbReference type="GO" id="GO:0006397">
    <property type="term" value="P:mRNA processing"/>
    <property type="evidence" value="ECO:0007669"/>
    <property type="project" value="UniProtKB-KW"/>
</dbReference>
<name>A0A135LAB2_PENPA</name>
<dbReference type="OrthoDB" id="163257at2759"/>
<evidence type="ECO:0000313" key="5">
    <source>
        <dbReference type="Proteomes" id="UP000070168"/>
    </source>
</evidence>
<proteinExistence type="predicted"/>
<feature type="compositionally biased region" description="Basic and acidic residues" evidence="2">
    <location>
        <begin position="134"/>
        <end position="145"/>
    </location>
</feature>
<dbReference type="GO" id="GO:0005681">
    <property type="term" value="C:spliceosomal complex"/>
    <property type="evidence" value="ECO:0007669"/>
    <property type="project" value="TreeGrafter"/>
</dbReference>
<protein>
    <submittedName>
        <fullName evidence="4">Splicing factor PWI</fullName>
    </submittedName>
</protein>
<reference evidence="4 5" key="1">
    <citation type="journal article" date="2016" name="BMC Genomics">
        <title>Genome sequencing and secondary metabolism of the postharvest pathogen Penicillium griseofulvum.</title>
        <authorList>
            <person name="Banani H."/>
            <person name="Marcet-Houben M."/>
            <person name="Ballester A.R."/>
            <person name="Abbruscato P."/>
            <person name="Gonzalez-Candelas L."/>
            <person name="Gabaldon T."/>
            <person name="Spadaro D."/>
        </authorList>
    </citation>
    <scope>NUCLEOTIDE SEQUENCE [LARGE SCALE GENOMIC DNA]</scope>
    <source>
        <strain evidence="4 5">PG3</strain>
    </source>
</reference>
<dbReference type="PROSITE" id="PS51025">
    <property type="entry name" value="PWI"/>
    <property type="match status" value="1"/>
</dbReference>
<feature type="compositionally biased region" description="Basic and acidic residues" evidence="2">
    <location>
        <begin position="369"/>
        <end position="407"/>
    </location>
</feature>
<comment type="caution">
    <text evidence="4">The sequence shown here is derived from an EMBL/GenBank/DDBJ whole genome shotgun (WGS) entry which is preliminary data.</text>
</comment>
<dbReference type="OMA" id="RERNDTR"/>
<feature type="region of interest" description="Disordered" evidence="2">
    <location>
        <begin position="314"/>
        <end position="407"/>
    </location>
</feature>
<evidence type="ECO:0000259" key="3">
    <source>
        <dbReference type="PROSITE" id="PS51025"/>
    </source>
</evidence>
<dbReference type="GO" id="GO:0003723">
    <property type="term" value="F:RNA binding"/>
    <property type="evidence" value="ECO:0007669"/>
    <property type="project" value="TreeGrafter"/>
</dbReference>
<dbReference type="SMART" id="SM00311">
    <property type="entry name" value="PWI"/>
    <property type="match status" value="1"/>
</dbReference>
<keyword evidence="1" id="KW-0507">mRNA processing</keyword>
<organism evidence="4 5">
    <name type="scientific">Penicillium patulum</name>
    <name type="common">Penicillium griseofulvum</name>
    <dbReference type="NCBI Taxonomy" id="5078"/>
    <lineage>
        <taxon>Eukaryota</taxon>
        <taxon>Fungi</taxon>
        <taxon>Dikarya</taxon>
        <taxon>Ascomycota</taxon>
        <taxon>Pezizomycotina</taxon>
        <taxon>Eurotiomycetes</taxon>
        <taxon>Eurotiomycetidae</taxon>
        <taxon>Eurotiales</taxon>
        <taxon>Aspergillaceae</taxon>
        <taxon>Penicillium</taxon>
    </lineage>
</organism>
<evidence type="ECO:0000256" key="1">
    <source>
        <dbReference type="ARBA" id="ARBA00022664"/>
    </source>
</evidence>
<dbReference type="EMBL" id="LHQR01000069">
    <property type="protein sequence ID" value="KXG45844.1"/>
    <property type="molecule type" value="Genomic_DNA"/>
</dbReference>
<accession>A0A135LAB2</accession>
<dbReference type="InterPro" id="IPR036483">
    <property type="entry name" value="PWI_dom_sf"/>
</dbReference>
<feature type="region of interest" description="Disordered" evidence="2">
    <location>
        <begin position="134"/>
        <end position="167"/>
    </location>
</feature>
<dbReference type="InterPro" id="IPR002483">
    <property type="entry name" value="PWI_dom"/>
</dbReference>
<dbReference type="Proteomes" id="UP000070168">
    <property type="component" value="Unassembled WGS sequence"/>
</dbReference>
<dbReference type="InterPro" id="IPR052225">
    <property type="entry name" value="Ser/Arg_repetitive_matrix"/>
</dbReference>
<dbReference type="Pfam" id="PF01480">
    <property type="entry name" value="PWI"/>
    <property type="match status" value="1"/>
</dbReference>
<dbReference type="PANTHER" id="PTHR23148:SF0">
    <property type="entry name" value="SERINE_ARGININE REPETITIVE MATRIX PROTEIN 1"/>
    <property type="match status" value="1"/>
</dbReference>
<dbReference type="SUPFAM" id="SSF101233">
    <property type="entry name" value="PWI domain"/>
    <property type="match status" value="1"/>
</dbReference>
<keyword evidence="5" id="KW-1185">Reference proteome</keyword>
<dbReference type="GO" id="GO:0048024">
    <property type="term" value="P:regulation of mRNA splicing, via spliceosome"/>
    <property type="evidence" value="ECO:0007669"/>
    <property type="project" value="TreeGrafter"/>
</dbReference>
<dbReference type="RefSeq" id="XP_040644380.1">
    <property type="nucleotide sequence ID" value="XM_040792413.1"/>
</dbReference>
<sequence>MASSVDAKLMRRTKFPPEFNKKVDMTKVNIEVMKKWIASQISKILGNEDDVVIELCFAHLEGPRYPDIKSLQIQLTGFLDKDTPKFCQELWSLCLSGQANPQGVPKELLEAKKLELIQEKVILEAEKAAEALRRQREQDQNRERELDDEEAVIAGAVEVDSEDETSTDDLRLLEIETAAETAAETNSANHHLDVTSTPTCHLVVVAAAVHLDLPTVPVLHLGPQSDCHHLAETATSHATGDANAVPVPQATQYLASDATAEELEDVAVRTTVTVLKQDPFPATVPLAHVPPEETAADEAPSLAAAVYPRRLTVTGAGQTPSTPPDSAGTRDHNESRRRRSPSGGRSRSRSRSPKDIDVKRRRSMEIYNPDEKRRKMADENEDSSRPPSKADDSETKTKDAQQTKKRLSEWVNSTEFRLKLLRERCLAMRRSEKPGSASQPKQD</sequence>
<evidence type="ECO:0000313" key="4">
    <source>
        <dbReference type="EMBL" id="KXG45844.1"/>
    </source>
</evidence>
<dbReference type="AlphaFoldDB" id="A0A135LAB2"/>
<dbReference type="PANTHER" id="PTHR23148">
    <property type="entry name" value="SERINE/ARGININE REGULATED NUCLEAR MATRIX PROTEIN"/>
    <property type="match status" value="1"/>
</dbReference>